<accession>C0BVM3</accession>
<name>C0BVM3_BIFPS</name>
<protein>
    <submittedName>
        <fullName evidence="5">Type I restriction modification DNA specificity domain protein</fullName>
    </submittedName>
</protein>
<dbReference type="Gene3D" id="1.10.287.1120">
    <property type="entry name" value="Bipartite methylase S protein"/>
    <property type="match status" value="1"/>
</dbReference>
<evidence type="ECO:0000259" key="4">
    <source>
        <dbReference type="Pfam" id="PF01420"/>
    </source>
</evidence>
<reference evidence="5 6" key="2">
    <citation type="submission" date="2009-02" db="EMBL/GenBank/DDBJ databases">
        <authorList>
            <person name="Fulton L."/>
            <person name="Clifton S."/>
            <person name="Fulton B."/>
            <person name="Xu J."/>
            <person name="Minx P."/>
            <person name="Pepin K.H."/>
            <person name="Johnson M."/>
            <person name="Bhonagiri V."/>
            <person name="Nash W.E."/>
            <person name="Mardis E.R."/>
            <person name="Wilson R.K."/>
        </authorList>
    </citation>
    <scope>NUCLEOTIDE SEQUENCE [LARGE SCALE GENOMIC DNA]</scope>
    <source>
        <strain evidence="5 6">DSM 20438</strain>
    </source>
</reference>
<dbReference type="InterPro" id="IPR000055">
    <property type="entry name" value="Restrct_endonuc_typeI_TRD"/>
</dbReference>
<dbReference type="CDD" id="cd17254">
    <property type="entry name" value="RMtype1_S_FclI-TRD1-CR1_like"/>
    <property type="match status" value="1"/>
</dbReference>
<evidence type="ECO:0000313" key="5">
    <source>
        <dbReference type="EMBL" id="EEG69896.1"/>
    </source>
</evidence>
<evidence type="ECO:0000256" key="2">
    <source>
        <dbReference type="ARBA" id="ARBA00022747"/>
    </source>
</evidence>
<dbReference type="Pfam" id="PF01420">
    <property type="entry name" value="Methylase_S"/>
    <property type="match status" value="2"/>
</dbReference>
<proteinExistence type="inferred from homology"/>
<dbReference type="SUPFAM" id="SSF116734">
    <property type="entry name" value="DNA methylase specificity domain"/>
    <property type="match status" value="2"/>
</dbReference>
<dbReference type="PANTHER" id="PTHR30408:SF12">
    <property type="entry name" value="TYPE I RESTRICTION ENZYME MJAVIII SPECIFICITY SUBUNIT"/>
    <property type="match status" value="1"/>
</dbReference>
<evidence type="ECO:0000256" key="3">
    <source>
        <dbReference type="ARBA" id="ARBA00023125"/>
    </source>
</evidence>
<dbReference type="eggNOG" id="COG0732">
    <property type="taxonomic scope" value="Bacteria"/>
</dbReference>
<gene>
    <name evidence="5" type="ORF">BIFPSEUDO_04471</name>
</gene>
<keyword evidence="2" id="KW-0680">Restriction system</keyword>
<dbReference type="Proteomes" id="UP000003875">
    <property type="component" value="Unassembled WGS sequence"/>
</dbReference>
<dbReference type="EMBL" id="ABXX02000009">
    <property type="protein sequence ID" value="EEG69896.1"/>
    <property type="molecule type" value="Genomic_DNA"/>
</dbReference>
<dbReference type="RefSeq" id="WP_004223931.1">
    <property type="nucleotide sequence ID" value="NZ_ABXX02000009.1"/>
</dbReference>
<comment type="similarity">
    <text evidence="1">Belongs to the type-I restriction system S methylase family.</text>
</comment>
<evidence type="ECO:0000313" key="6">
    <source>
        <dbReference type="Proteomes" id="UP000003875"/>
    </source>
</evidence>
<comment type="caution">
    <text evidence="5">The sequence shown here is derived from an EMBL/GenBank/DDBJ whole genome shotgun (WGS) entry which is preliminary data.</text>
</comment>
<dbReference type="PANTHER" id="PTHR30408">
    <property type="entry name" value="TYPE-1 RESTRICTION ENZYME ECOKI SPECIFICITY PROTEIN"/>
    <property type="match status" value="1"/>
</dbReference>
<dbReference type="Gene3D" id="3.90.220.20">
    <property type="entry name" value="DNA methylase specificity domains"/>
    <property type="match status" value="2"/>
</dbReference>
<reference evidence="5 6" key="1">
    <citation type="submission" date="2009-02" db="EMBL/GenBank/DDBJ databases">
        <title>Draft genome sequence of Bifidobacterium pseudocatenulatum (DSM 20438).</title>
        <authorList>
            <person name="Sudarsanam P."/>
            <person name="Ley R."/>
            <person name="Guruge J."/>
            <person name="Turnbaugh P.J."/>
            <person name="Mahowald M."/>
            <person name="Liep D."/>
            <person name="Gordon J."/>
        </authorList>
    </citation>
    <scope>NUCLEOTIDE SEQUENCE [LARGE SCALE GENOMIC DNA]</scope>
    <source>
        <strain evidence="5 6">DSM 20438</strain>
    </source>
</reference>
<evidence type="ECO:0000256" key="1">
    <source>
        <dbReference type="ARBA" id="ARBA00010923"/>
    </source>
</evidence>
<keyword evidence="3" id="KW-0238">DNA-binding</keyword>
<dbReference type="AlphaFoldDB" id="C0BVM3"/>
<sequence>MAEQHGKALVPQIRFAGFTDPWEQRKLGELFEESDERASDREILSVSVANGIYPASESDRETNPGASLANYKIVHFGDVVYNSMRMWQGAVDASRYDGIVSPAYVVARPNSEVYARFFARLLRQPMLLKQYQQVSQGNSKDTQVLKFDDFASIGISMPASENEQRQIGGFFDRLDSLITLHQRKYDKLCVLKKSMLDKMFPKGGSLYPEIRFAGFTDPWEQRKLGEVAHFINGRAYSQNELLSSGKYPVLRVGNFYTNDSWYYSNLELEDKNYAYEGDLLYTWSATFGPHIWHGNKVIYHYHIWKVQLEAALEKLFAFQLLERDKERILSDKNGSTMVHITKTGIENTSVLMPCSVEEQRRIGAFFDRLDSLITLHQRKYDKLCVLKKSMLDKMFPKGGSLYPEIRFAGFTDPWEQRKLGELFEESDERASDREIFVCQRSQRDIPSI</sequence>
<dbReference type="GO" id="GO:0009307">
    <property type="term" value="P:DNA restriction-modification system"/>
    <property type="evidence" value="ECO:0007669"/>
    <property type="project" value="UniProtKB-KW"/>
</dbReference>
<dbReference type="GO" id="GO:0003677">
    <property type="term" value="F:DNA binding"/>
    <property type="evidence" value="ECO:0007669"/>
    <property type="project" value="UniProtKB-KW"/>
</dbReference>
<organism evidence="5 6">
    <name type="scientific">Bifidobacterium pseudocatenulatum DSM 20438 = JCM 1200 = LMG 10505</name>
    <dbReference type="NCBI Taxonomy" id="547043"/>
    <lineage>
        <taxon>Bacteria</taxon>
        <taxon>Bacillati</taxon>
        <taxon>Actinomycetota</taxon>
        <taxon>Actinomycetes</taxon>
        <taxon>Bifidobacteriales</taxon>
        <taxon>Bifidobacteriaceae</taxon>
        <taxon>Bifidobacterium</taxon>
    </lineage>
</organism>
<dbReference type="InterPro" id="IPR052021">
    <property type="entry name" value="Type-I_RS_S_subunit"/>
</dbReference>
<feature type="domain" description="Type I restriction modification DNA specificity" evidence="4">
    <location>
        <begin position="217"/>
        <end position="383"/>
    </location>
</feature>
<dbReference type="InterPro" id="IPR044946">
    <property type="entry name" value="Restrct_endonuc_typeI_TRD_sf"/>
</dbReference>
<feature type="domain" description="Type I restriction modification DNA specificity" evidence="4">
    <location>
        <begin position="20"/>
        <end position="188"/>
    </location>
</feature>